<dbReference type="Proteomes" id="UP000600307">
    <property type="component" value="Unassembled WGS sequence"/>
</dbReference>
<accession>A0ABS0DKG7</accession>
<dbReference type="EMBL" id="JADOBH010000001">
    <property type="protein sequence ID" value="MBF7954409.1"/>
    <property type="molecule type" value="Genomic_DNA"/>
</dbReference>
<reference evidence="1 2" key="1">
    <citation type="submission" date="2020-11" db="EMBL/GenBank/DDBJ databases">
        <title>Taxonomic investigation of Rahnella spp.</title>
        <authorList>
            <person name="Lee S.D."/>
        </authorList>
    </citation>
    <scope>NUCLEOTIDE SEQUENCE [LARGE SCALE GENOMIC DNA]</scope>
    <source>
        <strain evidence="1 2">SAP-10</strain>
    </source>
</reference>
<keyword evidence="2" id="KW-1185">Reference proteome</keyword>
<sequence>MADIDDIATRIAGIILSPDSVYGLTQGESTFRKIMDSVEKKLNAA</sequence>
<evidence type="ECO:0000313" key="2">
    <source>
        <dbReference type="Proteomes" id="UP000600307"/>
    </source>
</evidence>
<gene>
    <name evidence="1" type="ORF">IV431_02430</name>
</gene>
<protein>
    <submittedName>
        <fullName evidence="1">Uncharacterized protein</fullName>
    </submittedName>
</protein>
<name>A0ABS0DKG7_9GAMM</name>
<dbReference type="RefSeq" id="WP_195817038.1">
    <property type="nucleotide sequence ID" value="NZ_JADOBH010000001.1"/>
</dbReference>
<proteinExistence type="predicted"/>
<comment type="caution">
    <text evidence="1">The sequence shown here is derived from an EMBL/GenBank/DDBJ whole genome shotgun (WGS) entry which is preliminary data.</text>
</comment>
<organism evidence="1 2">
    <name type="scientific">Rahnella victoriana</name>
    <dbReference type="NCBI Taxonomy" id="1510570"/>
    <lineage>
        <taxon>Bacteria</taxon>
        <taxon>Pseudomonadati</taxon>
        <taxon>Pseudomonadota</taxon>
        <taxon>Gammaproteobacteria</taxon>
        <taxon>Enterobacterales</taxon>
        <taxon>Yersiniaceae</taxon>
        <taxon>Rahnella</taxon>
    </lineage>
</organism>
<evidence type="ECO:0000313" key="1">
    <source>
        <dbReference type="EMBL" id="MBF7954409.1"/>
    </source>
</evidence>